<organism evidence="1 2">
    <name type="scientific">Marinicella sediminis</name>
    <dbReference type="NCBI Taxonomy" id="1792834"/>
    <lineage>
        <taxon>Bacteria</taxon>
        <taxon>Pseudomonadati</taxon>
        <taxon>Pseudomonadota</taxon>
        <taxon>Gammaproteobacteria</taxon>
        <taxon>Lysobacterales</taxon>
        <taxon>Marinicellaceae</taxon>
        <taxon>Marinicella</taxon>
    </lineage>
</organism>
<evidence type="ECO:0000313" key="1">
    <source>
        <dbReference type="EMBL" id="MFC3194647.1"/>
    </source>
</evidence>
<evidence type="ECO:0000313" key="2">
    <source>
        <dbReference type="Proteomes" id="UP001595533"/>
    </source>
</evidence>
<reference evidence="2" key="1">
    <citation type="journal article" date="2019" name="Int. J. Syst. Evol. Microbiol.">
        <title>The Global Catalogue of Microorganisms (GCM) 10K type strain sequencing project: providing services to taxonomists for standard genome sequencing and annotation.</title>
        <authorList>
            <consortium name="The Broad Institute Genomics Platform"/>
            <consortium name="The Broad Institute Genome Sequencing Center for Infectious Disease"/>
            <person name="Wu L."/>
            <person name="Ma J."/>
        </authorList>
    </citation>
    <scope>NUCLEOTIDE SEQUENCE [LARGE SCALE GENOMIC DNA]</scope>
    <source>
        <strain evidence="2">KCTC 42953</strain>
    </source>
</reference>
<keyword evidence="2" id="KW-1185">Reference proteome</keyword>
<gene>
    <name evidence="1" type="ORF">ACFODZ_10400</name>
</gene>
<dbReference type="RefSeq" id="WP_077410702.1">
    <property type="nucleotide sequence ID" value="NZ_JBHRTS010000005.1"/>
</dbReference>
<proteinExistence type="predicted"/>
<protein>
    <submittedName>
        <fullName evidence="1">Uncharacterized protein</fullName>
    </submittedName>
</protein>
<name>A0ABV7JBZ9_9GAMM</name>
<comment type="caution">
    <text evidence="1">The sequence shown here is derived from an EMBL/GenBank/DDBJ whole genome shotgun (WGS) entry which is preliminary data.</text>
</comment>
<accession>A0ABV7JBZ9</accession>
<dbReference type="EMBL" id="JBHRTS010000005">
    <property type="protein sequence ID" value="MFC3194647.1"/>
    <property type="molecule type" value="Genomic_DNA"/>
</dbReference>
<sequence>MKNNEVTVTPMSQAVSQIAKILAQATLQNDFSYKELVEYYKMHMVREAKKEKKKSTVVEISARTGIDRRFIAPYLNSDEIKLKPTKVQKVFLDVVAYCEKNNTKKILKNDHKDSFEAICQKHANGSLTPKAIYTELWRLGYMKDVETHYKLKKPVVAEKKIDKATKRMEKISSAVIDSVEDLL</sequence>
<dbReference type="Proteomes" id="UP001595533">
    <property type="component" value="Unassembled WGS sequence"/>
</dbReference>